<name>A0A0A2V326_PARBA</name>
<dbReference type="OrthoDB" id="10463139at2759"/>
<evidence type="ECO:0000313" key="1">
    <source>
        <dbReference type="EMBL" id="KGQ00767.1"/>
    </source>
</evidence>
<dbReference type="RefSeq" id="XP_015702345.1">
    <property type="nucleotide sequence ID" value="XM_015848039.1"/>
</dbReference>
<dbReference type="KEGG" id="pbl:PAAG_12562"/>
<gene>
    <name evidence="1" type="ORF">PAAG_12562</name>
</gene>
<reference evidence="1 2" key="1">
    <citation type="journal article" date="2011" name="PLoS Genet.">
        <title>Comparative genomic analysis of human fungal pathogens causing paracoccidioidomycosis.</title>
        <authorList>
            <person name="Desjardins C.A."/>
            <person name="Champion M.D."/>
            <person name="Holder J.W."/>
            <person name="Muszewska A."/>
            <person name="Goldberg J."/>
            <person name="Bailao A.M."/>
            <person name="Brigido M.M."/>
            <person name="Ferreira M.E."/>
            <person name="Garcia A.M."/>
            <person name="Grynberg M."/>
            <person name="Gujja S."/>
            <person name="Heiman D.I."/>
            <person name="Henn M.R."/>
            <person name="Kodira C.D."/>
            <person name="Leon-Narvaez H."/>
            <person name="Longo L.V."/>
            <person name="Ma L.J."/>
            <person name="Malavazi I."/>
            <person name="Matsuo A.L."/>
            <person name="Morais F.V."/>
            <person name="Pereira M."/>
            <person name="Rodriguez-Brito S."/>
            <person name="Sakthikumar S."/>
            <person name="Salem-Izacc S.M."/>
            <person name="Sykes S.M."/>
            <person name="Teixeira M.M."/>
            <person name="Vallejo M.C."/>
            <person name="Walter M.E."/>
            <person name="Yandava C."/>
            <person name="Young S."/>
            <person name="Zeng Q."/>
            <person name="Zucker J."/>
            <person name="Felipe M.S."/>
            <person name="Goldman G.H."/>
            <person name="Haas B.J."/>
            <person name="McEwen J.G."/>
            <person name="Nino-Vega G."/>
            <person name="Puccia R."/>
            <person name="San-Blas G."/>
            <person name="Soares C.M."/>
            <person name="Birren B.W."/>
            <person name="Cuomo C.A."/>
        </authorList>
    </citation>
    <scope>NUCLEOTIDE SEQUENCE [LARGE SCALE GENOMIC DNA]</scope>
    <source>
        <strain evidence="2">ATCC MYA-826 / Pb01</strain>
    </source>
</reference>
<dbReference type="VEuPathDB" id="FungiDB:PAAG_12562"/>
<dbReference type="HOGENOM" id="CLU_2306906_0_0_1"/>
<sequence>MNYNTLRPLQKLDYIAASGDVGVEKLPRIRTLPLGVPLHLKDKPKHFNGFHSGNSMGTPFPEALTCMIPSSVQDPPQDELLDTQQAHAGTDFFLLSGSHQ</sequence>
<proteinExistence type="predicted"/>
<dbReference type="Proteomes" id="UP000002059">
    <property type="component" value="Partially assembled WGS sequence"/>
</dbReference>
<organism evidence="1 2">
    <name type="scientific">Paracoccidioides lutzii (strain ATCC MYA-826 / Pb01)</name>
    <name type="common">Paracoccidioides brasiliensis</name>
    <dbReference type="NCBI Taxonomy" id="502779"/>
    <lineage>
        <taxon>Eukaryota</taxon>
        <taxon>Fungi</taxon>
        <taxon>Dikarya</taxon>
        <taxon>Ascomycota</taxon>
        <taxon>Pezizomycotina</taxon>
        <taxon>Eurotiomycetes</taxon>
        <taxon>Eurotiomycetidae</taxon>
        <taxon>Onygenales</taxon>
        <taxon>Ajellomycetaceae</taxon>
        <taxon>Paracoccidioides</taxon>
    </lineage>
</organism>
<dbReference type="EMBL" id="KN294026">
    <property type="protein sequence ID" value="KGQ00767.1"/>
    <property type="molecule type" value="Genomic_DNA"/>
</dbReference>
<dbReference type="AlphaFoldDB" id="A0A0A2V326"/>
<protein>
    <submittedName>
        <fullName evidence="1">Uncharacterized protein</fullName>
    </submittedName>
</protein>
<dbReference type="GeneID" id="26971172"/>
<accession>A0A0A2V326</accession>
<keyword evidence="2" id="KW-1185">Reference proteome</keyword>
<evidence type="ECO:0000313" key="2">
    <source>
        <dbReference type="Proteomes" id="UP000002059"/>
    </source>
</evidence>